<evidence type="ECO:0000259" key="6">
    <source>
        <dbReference type="Pfam" id="PF18569"/>
    </source>
</evidence>
<dbReference type="InterPro" id="IPR041503">
    <property type="entry name" value="AIMP2_thioredoxin"/>
</dbReference>
<dbReference type="InterPro" id="IPR040285">
    <property type="entry name" value="ProX/PRXD1"/>
</dbReference>
<dbReference type="PANTHER" id="PTHR31423:SF3">
    <property type="entry name" value="PROLYL-TRNA SYNTHETASE ASSOCIATED DOMAIN-CONTAINING PROTEIN 1-RELATED"/>
    <property type="match status" value="1"/>
</dbReference>
<reference evidence="7 8" key="1">
    <citation type="submission" date="2024-05" db="EMBL/GenBank/DDBJ databases">
        <authorList>
            <person name="Wallberg A."/>
        </authorList>
    </citation>
    <scope>NUCLEOTIDE SEQUENCE [LARGE SCALE GENOMIC DNA]</scope>
</reference>
<gene>
    <name evidence="7" type="ORF">MNOR_LOCUS24533</name>
</gene>
<comment type="caution">
    <text evidence="7">The sequence shown here is derived from an EMBL/GenBank/DDBJ whole genome shotgun (WGS) entry which is preliminary data.</text>
</comment>
<name>A0AAV2RHF0_MEGNR</name>
<dbReference type="SUPFAM" id="SSF47616">
    <property type="entry name" value="GST C-terminal domain-like"/>
    <property type="match status" value="1"/>
</dbReference>
<feature type="non-terminal residue" evidence="7">
    <location>
        <position position="1"/>
    </location>
</feature>
<dbReference type="InterPro" id="IPR007214">
    <property type="entry name" value="YbaK/aa-tRNA-synth-assoc-dom"/>
</dbReference>
<feature type="compositionally biased region" description="Basic and acidic residues" evidence="3">
    <location>
        <begin position="238"/>
        <end position="254"/>
    </location>
</feature>
<dbReference type="Gene3D" id="3.90.960.10">
    <property type="entry name" value="YbaK/aminoacyl-tRNA synthetase-associated domain"/>
    <property type="match status" value="1"/>
</dbReference>
<dbReference type="InterPro" id="IPR036754">
    <property type="entry name" value="YbaK/aa-tRNA-synt-asso_dom_sf"/>
</dbReference>
<dbReference type="Pfam" id="PF18569">
    <property type="entry name" value="Thioredoxin_16"/>
    <property type="match status" value="1"/>
</dbReference>
<proteinExistence type="inferred from homology"/>
<evidence type="ECO:0000313" key="7">
    <source>
        <dbReference type="EMBL" id="CAL4124470.1"/>
    </source>
</evidence>
<feature type="domain" description="YbaK/aminoacyl-tRNA synthetase-associated" evidence="5">
    <location>
        <begin position="313"/>
        <end position="440"/>
    </location>
</feature>
<feature type="compositionally biased region" description="Polar residues" evidence="3">
    <location>
        <begin position="270"/>
        <end position="290"/>
    </location>
</feature>
<dbReference type="Pfam" id="PF04073">
    <property type="entry name" value="tRNA_edit"/>
    <property type="match status" value="1"/>
</dbReference>
<organism evidence="7 8">
    <name type="scientific">Meganyctiphanes norvegica</name>
    <name type="common">Northern krill</name>
    <name type="synonym">Thysanopoda norvegica</name>
    <dbReference type="NCBI Taxonomy" id="48144"/>
    <lineage>
        <taxon>Eukaryota</taxon>
        <taxon>Metazoa</taxon>
        <taxon>Ecdysozoa</taxon>
        <taxon>Arthropoda</taxon>
        <taxon>Crustacea</taxon>
        <taxon>Multicrustacea</taxon>
        <taxon>Malacostraca</taxon>
        <taxon>Eumalacostraca</taxon>
        <taxon>Eucarida</taxon>
        <taxon>Euphausiacea</taxon>
        <taxon>Euphausiidae</taxon>
        <taxon>Meganyctiphanes</taxon>
    </lineage>
</organism>
<dbReference type="PANTHER" id="PTHR31423">
    <property type="entry name" value="YBAK DOMAIN-CONTAINING PROTEIN"/>
    <property type="match status" value="1"/>
</dbReference>
<dbReference type="InterPro" id="IPR004046">
    <property type="entry name" value="GST_C"/>
</dbReference>
<evidence type="ECO:0000313" key="8">
    <source>
        <dbReference type="Proteomes" id="UP001497623"/>
    </source>
</evidence>
<dbReference type="SUPFAM" id="SSF55826">
    <property type="entry name" value="YbaK/ProRS associated domain"/>
    <property type="match status" value="1"/>
</dbReference>
<evidence type="ECO:0000259" key="4">
    <source>
        <dbReference type="Pfam" id="PF00043"/>
    </source>
</evidence>
<evidence type="ECO:0000256" key="3">
    <source>
        <dbReference type="SAM" id="MobiDB-lite"/>
    </source>
</evidence>
<sequence length="454" mass="50687">RKLKLLQEELNKFLKGLQNLAWEEKGRVHDVVISSTPSAAPYSLVLIKKLLRDAGISVYCASHLHSTVHKVGPELSSSFCDVGSGERSQHNLAFTVLWKDTQQSELMVSPMSQTRVCGEANIVRYLSRLFPTTSVYNYEAASSFCCIAETDQLMDQMQAQLADGNRKEKQAALRQLNGKLGDKRFLLGDHLSIADILAWSLVKQMDGGASAPANVAKWYKAIDSVLTPDSKNHKINEAQKRVHQTDQNETDNKIKKQKISPVKKEKSPLKPSNAQNTPFPSLPPSSINNSHMDRSGLQNYLMKNGIKYQVQDHKEVFTVEALMQCVSVMPGLHMKNLFLKDKKKNLYLLSTRHDAKVTLNDVAKKIGTKDLRFGDESVMKEILGVAQGCVTAFALVNDTKHQVKMVIDEEAMSNAHQYVNFHPLSNAATLGVSPNDLQKFFTLTGHKPTLLKFE</sequence>
<protein>
    <recommendedName>
        <fullName evidence="2">PrdX deacylase domain-containing protein 1</fullName>
    </recommendedName>
</protein>
<keyword evidence="8" id="KW-1185">Reference proteome</keyword>
<accession>A0AAV2RHF0</accession>
<comment type="similarity">
    <text evidence="1">Belongs to the PRORSD1 family.</text>
</comment>
<dbReference type="Gene3D" id="1.20.1050.130">
    <property type="match status" value="1"/>
</dbReference>
<dbReference type="FunFam" id="3.90.960.10:FF:000005">
    <property type="entry name" value="Putative prolyl-tRNA synthetase"/>
    <property type="match status" value="1"/>
</dbReference>
<feature type="domain" description="Glutathione S-transferase C-terminal" evidence="4">
    <location>
        <begin position="156"/>
        <end position="204"/>
    </location>
</feature>
<dbReference type="CDD" id="cd04335">
    <property type="entry name" value="PrdX_deacylase"/>
    <property type="match status" value="1"/>
</dbReference>
<evidence type="ECO:0000259" key="5">
    <source>
        <dbReference type="Pfam" id="PF04073"/>
    </source>
</evidence>
<feature type="domain" description="AIMP2 thioredoxin-like" evidence="6">
    <location>
        <begin position="27"/>
        <end position="117"/>
    </location>
</feature>
<dbReference type="Pfam" id="PF00043">
    <property type="entry name" value="GST_C"/>
    <property type="match status" value="1"/>
</dbReference>
<feature type="non-terminal residue" evidence="7">
    <location>
        <position position="454"/>
    </location>
</feature>
<dbReference type="GO" id="GO:0002161">
    <property type="term" value="F:aminoacyl-tRNA deacylase activity"/>
    <property type="evidence" value="ECO:0007669"/>
    <property type="project" value="InterPro"/>
</dbReference>
<dbReference type="EMBL" id="CAXKWB010022599">
    <property type="protein sequence ID" value="CAL4124470.1"/>
    <property type="molecule type" value="Genomic_DNA"/>
</dbReference>
<feature type="region of interest" description="Disordered" evidence="3">
    <location>
        <begin position="238"/>
        <end position="293"/>
    </location>
</feature>
<evidence type="ECO:0000256" key="2">
    <source>
        <dbReference type="ARBA" id="ARBA00031612"/>
    </source>
</evidence>
<dbReference type="Proteomes" id="UP001497623">
    <property type="component" value="Unassembled WGS sequence"/>
</dbReference>
<dbReference type="AlphaFoldDB" id="A0AAV2RHF0"/>
<dbReference type="InterPro" id="IPR036282">
    <property type="entry name" value="Glutathione-S-Trfase_C_sf"/>
</dbReference>
<evidence type="ECO:0000256" key="1">
    <source>
        <dbReference type="ARBA" id="ARBA00010201"/>
    </source>
</evidence>